<feature type="region of interest" description="Disordered" evidence="1">
    <location>
        <begin position="21"/>
        <end position="88"/>
    </location>
</feature>
<keyword evidence="3" id="KW-1185">Reference proteome</keyword>
<gene>
    <name evidence="2" type="ORF">CEXT_351791</name>
</gene>
<accession>A0AAV4RVJ6</accession>
<name>A0AAV4RVJ6_CAEEX</name>
<evidence type="ECO:0000313" key="2">
    <source>
        <dbReference type="EMBL" id="GIY24961.1"/>
    </source>
</evidence>
<comment type="caution">
    <text evidence="2">The sequence shown here is derived from an EMBL/GenBank/DDBJ whole genome shotgun (WGS) entry which is preliminary data.</text>
</comment>
<evidence type="ECO:0000313" key="3">
    <source>
        <dbReference type="Proteomes" id="UP001054945"/>
    </source>
</evidence>
<proteinExistence type="predicted"/>
<dbReference type="EMBL" id="BPLR01008471">
    <property type="protein sequence ID" value="GIY24961.1"/>
    <property type="molecule type" value="Genomic_DNA"/>
</dbReference>
<reference evidence="2 3" key="1">
    <citation type="submission" date="2021-06" db="EMBL/GenBank/DDBJ databases">
        <title>Caerostris extrusa draft genome.</title>
        <authorList>
            <person name="Kono N."/>
            <person name="Arakawa K."/>
        </authorList>
    </citation>
    <scope>NUCLEOTIDE SEQUENCE [LARGE SCALE GENOMIC DNA]</scope>
</reference>
<feature type="compositionally biased region" description="Basic and acidic residues" evidence="1">
    <location>
        <begin position="36"/>
        <end position="50"/>
    </location>
</feature>
<dbReference type="AlphaFoldDB" id="A0AAV4RVJ6"/>
<protein>
    <submittedName>
        <fullName evidence="2">Uncharacterized protein</fullName>
    </submittedName>
</protein>
<evidence type="ECO:0000256" key="1">
    <source>
        <dbReference type="SAM" id="MobiDB-lite"/>
    </source>
</evidence>
<organism evidence="2 3">
    <name type="scientific">Caerostris extrusa</name>
    <name type="common">Bark spider</name>
    <name type="synonym">Caerostris bankana</name>
    <dbReference type="NCBI Taxonomy" id="172846"/>
    <lineage>
        <taxon>Eukaryota</taxon>
        <taxon>Metazoa</taxon>
        <taxon>Ecdysozoa</taxon>
        <taxon>Arthropoda</taxon>
        <taxon>Chelicerata</taxon>
        <taxon>Arachnida</taxon>
        <taxon>Araneae</taxon>
        <taxon>Araneomorphae</taxon>
        <taxon>Entelegynae</taxon>
        <taxon>Araneoidea</taxon>
        <taxon>Araneidae</taxon>
        <taxon>Caerostris</taxon>
    </lineage>
</organism>
<sequence>MLSKRKPITADDIFPYLTILKHPSPQSVPDNILRQSAREDEKSPRLGDRKGKSRATRQRLEGRVGSIARKRSAGATGGYGRRNPGSRQ</sequence>
<dbReference type="Proteomes" id="UP001054945">
    <property type="component" value="Unassembled WGS sequence"/>
</dbReference>